<keyword evidence="4 6" id="KW-0472">Membrane</keyword>
<evidence type="ECO:0000256" key="5">
    <source>
        <dbReference type="SAM" id="MobiDB-lite"/>
    </source>
</evidence>
<keyword evidence="3 6" id="KW-1133">Transmembrane helix</keyword>
<dbReference type="InterPro" id="IPR006480">
    <property type="entry name" value="Phage_holin_4_1"/>
</dbReference>
<dbReference type="NCBIfam" id="TIGR01593">
    <property type="entry name" value="holin_tox_secr"/>
    <property type="match status" value="1"/>
</dbReference>
<name>A0A8S5Q4T7_9CAUD</name>
<evidence type="ECO:0000256" key="3">
    <source>
        <dbReference type="ARBA" id="ARBA00022989"/>
    </source>
</evidence>
<feature type="transmembrane region" description="Helical" evidence="6">
    <location>
        <begin position="55"/>
        <end position="74"/>
    </location>
</feature>
<evidence type="ECO:0000256" key="2">
    <source>
        <dbReference type="ARBA" id="ARBA00022692"/>
    </source>
</evidence>
<feature type="region of interest" description="Disordered" evidence="5">
    <location>
        <begin position="116"/>
        <end position="135"/>
    </location>
</feature>
<evidence type="ECO:0000256" key="6">
    <source>
        <dbReference type="SAM" id="Phobius"/>
    </source>
</evidence>
<protein>
    <submittedName>
        <fullName evidence="7">Holin</fullName>
    </submittedName>
</protein>
<dbReference type="Pfam" id="PF05105">
    <property type="entry name" value="Phage_holin_4_1"/>
    <property type="match status" value="1"/>
</dbReference>
<comment type="subcellular location">
    <subcellularLocation>
        <location evidence="1">Host membrane</location>
        <topology evidence="1">Multi-pass membrane protein</topology>
    </subcellularLocation>
</comment>
<accession>A0A8S5Q4T7</accession>
<evidence type="ECO:0000313" key="7">
    <source>
        <dbReference type="EMBL" id="DAE13771.1"/>
    </source>
</evidence>
<sequence>MENVMKLIQMNEGAIAVMSIAIALDIVTGIIKAVLSHDLKSSRFKEGLLKKCYDYILVMIAFCLDYILKVNYVSNATLYCLIAMEFYSCIENLREYVPIPEALSNALNVLQKQSDVPKMDTEVNDTPQDMEESEE</sequence>
<feature type="transmembrane region" description="Helical" evidence="6">
    <location>
        <begin position="14"/>
        <end position="35"/>
    </location>
</feature>
<dbReference type="GO" id="GO:0033644">
    <property type="term" value="C:host cell membrane"/>
    <property type="evidence" value="ECO:0007669"/>
    <property type="project" value="UniProtKB-SubCell"/>
</dbReference>
<evidence type="ECO:0000256" key="1">
    <source>
        <dbReference type="ARBA" id="ARBA00004301"/>
    </source>
</evidence>
<reference evidence="7" key="1">
    <citation type="journal article" date="2021" name="Proc. Natl. Acad. Sci. U.S.A.">
        <title>A Catalog of Tens of Thousands of Viruses from Human Metagenomes Reveals Hidden Associations with Chronic Diseases.</title>
        <authorList>
            <person name="Tisza M.J."/>
            <person name="Buck C.B."/>
        </authorList>
    </citation>
    <scope>NUCLEOTIDE SEQUENCE</scope>
    <source>
        <strain evidence="7">Ctza028</strain>
    </source>
</reference>
<dbReference type="EMBL" id="BK015569">
    <property type="protein sequence ID" value="DAE13771.1"/>
    <property type="molecule type" value="Genomic_DNA"/>
</dbReference>
<keyword evidence="2 6" id="KW-0812">Transmembrane</keyword>
<organism evidence="7">
    <name type="scientific">Podoviridae sp. ctza028</name>
    <dbReference type="NCBI Taxonomy" id="2825289"/>
    <lineage>
        <taxon>Viruses</taxon>
        <taxon>Duplodnaviria</taxon>
        <taxon>Heunggongvirae</taxon>
        <taxon>Uroviricota</taxon>
        <taxon>Caudoviricetes</taxon>
    </lineage>
</organism>
<proteinExistence type="predicted"/>
<evidence type="ECO:0000256" key="4">
    <source>
        <dbReference type="ARBA" id="ARBA00023136"/>
    </source>
</evidence>